<comment type="caution">
    <text evidence="2">The sequence shown here is derived from an EMBL/GenBank/DDBJ whole genome shotgun (WGS) entry which is preliminary data.</text>
</comment>
<dbReference type="AlphaFoldDB" id="U1QVC0"/>
<dbReference type="EMBL" id="AWSE01000020">
    <property type="protein sequence ID" value="ERH25459.1"/>
    <property type="molecule type" value="Genomic_DNA"/>
</dbReference>
<reference evidence="2 3" key="1">
    <citation type="submission" date="2013-08" db="EMBL/GenBank/DDBJ databases">
        <authorList>
            <person name="Weinstock G."/>
            <person name="Sodergren E."/>
            <person name="Wylie T."/>
            <person name="Fulton L."/>
            <person name="Fulton R."/>
            <person name="Fronick C."/>
            <person name="O'Laughlin M."/>
            <person name="Godfrey J."/>
            <person name="Miner T."/>
            <person name="Herter B."/>
            <person name="Appelbaum E."/>
            <person name="Cordes M."/>
            <person name="Lek S."/>
            <person name="Wollam A."/>
            <person name="Pepin K.H."/>
            <person name="Palsikar V.B."/>
            <person name="Mitreva M."/>
            <person name="Wilson R.K."/>
        </authorList>
    </citation>
    <scope>NUCLEOTIDE SEQUENCE [LARGE SCALE GENOMIC DNA]</scope>
    <source>
        <strain evidence="2 3">F0542</strain>
    </source>
</reference>
<dbReference type="PATRIC" id="fig|1321818.3.peg.401"/>
<evidence type="ECO:0000313" key="3">
    <source>
        <dbReference type="Proteomes" id="UP000016536"/>
    </source>
</evidence>
<gene>
    <name evidence="2" type="ORF">HMPREF1979_00481</name>
</gene>
<keyword evidence="1" id="KW-0472">Membrane</keyword>
<accession>U1QVC0</accession>
<protein>
    <submittedName>
        <fullName evidence="2">Uncharacterized protein</fullName>
    </submittedName>
</protein>
<keyword evidence="3" id="KW-1185">Reference proteome</keyword>
<organism evidence="2 3">
    <name type="scientific">Actinomyces johnsonii F0542</name>
    <dbReference type="NCBI Taxonomy" id="1321818"/>
    <lineage>
        <taxon>Bacteria</taxon>
        <taxon>Bacillati</taxon>
        <taxon>Actinomycetota</taxon>
        <taxon>Actinomycetes</taxon>
        <taxon>Actinomycetales</taxon>
        <taxon>Actinomycetaceae</taxon>
        <taxon>Actinomyces</taxon>
    </lineage>
</organism>
<feature type="transmembrane region" description="Helical" evidence="1">
    <location>
        <begin position="136"/>
        <end position="156"/>
    </location>
</feature>
<feature type="transmembrane region" description="Helical" evidence="1">
    <location>
        <begin position="97"/>
        <end position="116"/>
    </location>
</feature>
<dbReference type="RefSeq" id="WP_021609462.1">
    <property type="nucleotide sequence ID" value="NZ_KE951988.1"/>
</dbReference>
<keyword evidence="1" id="KW-1133">Transmembrane helix</keyword>
<proteinExistence type="predicted"/>
<dbReference type="Proteomes" id="UP000016536">
    <property type="component" value="Unassembled WGS sequence"/>
</dbReference>
<feature type="transmembrane region" description="Helical" evidence="1">
    <location>
        <begin position="25"/>
        <end position="46"/>
    </location>
</feature>
<dbReference type="HOGENOM" id="CLU_1131711_0_0_11"/>
<sequence length="245" mass="27263">MSIDQTTQVRGEGSLKFTTKLARRWRGWVVVVPAAIFLLATLEAHVFHTSKLLFCVGALLLIFMFVSAITLLVVGHLIPPPEPLTERHSLFNRLHQYFRAVLSAVMFGVGAFWGALVSIDVSNALKSSGTQGALSVGWTAVLHPAAIVAMLGLWVISMGLFIDVHRTDPELITCRFEAAIEKCFGLDEGCFRGWRRAHKVVQMFLNCSTRGLWAFFVVYCFPLLVVFVLTISWGWLENHLSSAVQ</sequence>
<feature type="transmembrane region" description="Helical" evidence="1">
    <location>
        <begin position="52"/>
        <end position="77"/>
    </location>
</feature>
<evidence type="ECO:0000313" key="2">
    <source>
        <dbReference type="EMBL" id="ERH25459.1"/>
    </source>
</evidence>
<name>U1QVC0_9ACTO</name>
<feature type="transmembrane region" description="Helical" evidence="1">
    <location>
        <begin position="212"/>
        <end position="236"/>
    </location>
</feature>
<evidence type="ECO:0000256" key="1">
    <source>
        <dbReference type="SAM" id="Phobius"/>
    </source>
</evidence>
<keyword evidence="1" id="KW-0812">Transmembrane</keyword>